<comment type="subcellular location">
    <subcellularLocation>
        <location evidence="1">Cell membrane</location>
        <topology evidence="1">Multi-pass membrane protein</topology>
    </subcellularLocation>
</comment>
<dbReference type="Pfam" id="PF00892">
    <property type="entry name" value="EamA"/>
    <property type="match status" value="1"/>
</dbReference>
<organism evidence="13 14">
    <name type="scientific">Sphingobium nicotianae</name>
    <dbReference type="NCBI Taxonomy" id="2782607"/>
    <lineage>
        <taxon>Bacteria</taxon>
        <taxon>Pseudomonadati</taxon>
        <taxon>Pseudomonadota</taxon>
        <taxon>Alphaproteobacteria</taxon>
        <taxon>Sphingomonadales</taxon>
        <taxon>Sphingomonadaceae</taxon>
        <taxon>Sphingobium</taxon>
    </lineage>
</organism>
<dbReference type="SUPFAM" id="SSF103481">
    <property type="entry name" value="Multidrug resistance efflux transporter EmrE"/>
    <property type="match status" value="1"/>
</dbReference>
<dbReference type="InterPro" id="IPR000390">
    <property type="entry name" value="Small_drug/metabolite_transptr"/>
</dbReference>
<dbReference type="AlphaFoldDB" id="A0A9X1DDI8"/>
<feature type="transmembrane region" description="Helical" evidence="11">
    <location>
        <begin position="103"/>
        <end position="120"/>
    </location>
</feature>
<keyword evidence="7" id="KW-0448">Lipopolysaccharide biosynthesis</keyword>
<sequence>MTLALFALIVASVTLNAFAQIILRKAMLVAAPLPPLSEPFALGLHLLGNAWLWAGFICFGGSILLWLGVLSRVPVSIAYPMASLGYVVAMGVAILFLGETVTLARVVGLVLICAGVYFVANSA</sequence>
<keyword evidence="8 11" id="KW-1133">Transmembrane helix</keyword>
<proteinExistence type="predicted"/>
<protein>
    <submittedName>
        <fullName evidence="13">EamA family transporter</fullName>
    </submittedName>
</protein>
<evidence type="ECO:0000256" key="6">
    <source>
        <dbReference type="ARBA" id="ARBA00022692"/>
    </source>
</evidence>
<dbReference type="PANTHER" id="PTHR30561:SF9">
    <property type="entry name" value="4-AMINO-4-DEOXY-L-ARABINOSE-PHOSPHOUNDECAPRENOL FLIPPASE SUBUNIT ARNF-RELATED"/>
    <property type="match status" value="1"/>
</dbReference>
<dbReference type="InterPro" id="IPR000620">
    <property type="entry name" value="EamA_dom"/>
</dbReference>
<name>A0A9X1DDI8_9SPHN</name>
<dbReference type="RefSeq" id="WP_214624173.1">
    <property type="nucleotide sequence ID" value="NZ_JAHGAW010000008.1"/>
</dbReference>
<evidence type="ECO:0000256" key="10">
    <source>
        <dbReference type="ARBA" id="ARBA00023136"/>
    </source>
</evidence>
<dbReference type="PANTHER" id="PTHR30561">
    <property type="entry name" value="SMR FAMILY PROTON-DEPENDENT DRUG EFFLUX TRANSPORTER SUGE"/>
    <property type="match status" value="1"/>
</dbReference>
<dbReference type="GO" id="GO:0009245">
    <property type="term" value="P:lipid A biosynthetic process"/>
    <property type="evidence" value="ECO:0007669"/>
    <property type="project" value="UniProtKB-KW"/>
</dbReference>
<dbReference type="Gene3D" id="1.10.3730.20">
    <property type="match status" value="1"/>
</dbReference>
<keyword evidence="5" id="KW-0441">Lipid A biosynthesis</keyword>
<dbReference type="GO" id="GO:0005886">
    <property type="term" value="C:plasma membrane"/>
    <property type="evidence" value="ECO:0007669"/>
    <property type="project" value="UniProtKB-SubCell"/>
</dbReference>
<reference evidence="13" key="1">
    <citation type="submission" date="2021-05" db="EMBL/GenBank/DDBJ databases">
        <title>Genome of Sphingobium sp. strain.</title>
        <authorList>
            <person name="Fan R."/>
        </authorList>
    </citation>
    <scope>NUCLEOTIDE SEQUENCE</scope>
    <source>
        <strain evidence="13">H33</strain>
    </source>
</reference>
<feature type="transmembrane region" description="Helical" evidence="11">
    <location>
        <begin position="50"/>
        <end position="70"/>
    </location>
</feature>
<comment type="caution">
    <text evidence="13">The sequence shown here is derived from an EMBL/GenBank/DDBJ whole genome shotgun (WGS) entry which is preliminary data.</text>
</comment>
<keyword evidence="9" id="KW-0443">Lipid metabolism</keyword>
<keyword evidence="2" id="KW-1003">Cell membrane</keyword>
<keyword evidence="4" id="KW-0997">Cell inner membrane</keyword>
<evidence type="ECO:0000256" key="11">
    <source>
        <dbReference type="SAM" id="Phobius"/>
    </source>
</evidence>
<evidence type="ECO:0000256" key="8">
    <source>
        <dbReference type="ARBA" id="ARBA00022989"/>
    </source>
</evidence>
<evidence type="ECO:0000313" key="13">
    <source>
        <dbReference type="EMBL" id="MBT2187926.1"/>
    </source>
</evidence>
<accession>A0A9X1DDI8</accession>
<evidence type="ECO:0000259" key="12">
    <source>
        <dbReference type="Pfam" id="PF00892"/>
    </source>
</evidence>
<evidence type="ECO:0000256" key="4">
    <source>
        <dbReference type="ARBA" id="ARBA00022519"/>
    </source>
</evidence>
<evidence type="ECO:0000256" key="9">
    <source>
        <dbReference type="ARBA" id="ARBA00023098"/>
    </source>
</evidence>
<gene>
    <name evidence="13" type="ORF">KK488_13310</name>
</gene>
<dbReference type="GO" id="GO:0022857">
    <property type="term" value="F:transmembrane transporter activity"/>
    <property type="evidence" value="ECO:0007669"/>
    <property type="project" value="InterPro"/>
</dbReference>
<feature type="domain" description="EamA" evidence="12">
    <location>
        <begin position="47"/>
        <end position="119"/>
    </location>
</feature>
<dbReference type="InterPro" id="IPR037185">
    <property type="entry name" value="EmrE-like"/>
</dbReference>
<dbReference type="Proteomes" id="UP001138757">
    <property type="component" value="Unassembled WGS sequence"/>
</dbReference>
<keyword evidence="10 11" id="KW-0472">Membrane</keyword>
<evidence type="ECO:0000256" key="2">
    <source>
        <dbReference type="ARBA" id="ARBA00022475"/>
    </source>
</evidence>
<dbReference type="GO" id="GO:0009103">
    <property type="term" value="P:lipopolysaccharide biosynthetic process"/>
    <property type="evidence" value="ECO:0007669"/>
    <property type="project" value="UniProtKB-KW"/>
</dbReference>
<evidence type="ECO:0000256" key="3">
    <source>
        <dbReference type="ARBA" id="ARBA00022516"/>
    </source>
</evidence>
<evidence type="ECO:0000256" key="1">
    <source>
        <dbReference type="ARBA" id="ARBA00004651"/>
    </source>
</evidence>
<keyword evidence="14" id="KW-1185">Reference proteome</keyword>
<evidence type="ECO:0000313" key="14">
    <source>
        <dbReference type="Proteomes" id="UP001138757"/>
    </source>
</evidence>
<evidence type="ECO:0000256" key="5">
    <source>
        <dbReference type="ARBA" id="ARBA00022556"/>
    </source>
</evidence>
<feature type="transmembrane region" description="Helical" evidence="11">
    <location>
        <begin position="77"/>
        <end position="97"/>
    </location>
</feature>
<keyword evidence="3" id="KW-0444">Lipid biosynthesis</keyword>
<evidence type="ECO:0000256" key="7">
    <source>
        <dbReference type="ARBA" id="ARBA00022985"/>
    </source>
</evidence>
<keyword evidence="6 11" id="KW-0812">Transmembrane</keyword>
<dbReference type="EMBL" id="JAHGAW010000008">
    <property type="protein sequence ID" value="MBT2187926.1"/>
    <property type="molecule type" value="Genomic_DNA"/>
</dbReference>